<dbReference type="RefSeq" id="WP_188255112.1">
    <property type="nucleotide sequence ID" value="NZ_JABVCF010000006.1"/>
</dbReference>
<dbReference type="SUPFAM" id="SSF55961">
    <property type="entry name" value="Bet v1-like"/>
    <property type="match status" value="1"/>
</dbReference>
<dbReference type="Pfam" id="PF08327">
    <property type="entry name" value="AHSA1"/>
    <property type="match status" value="1"/>
</dbReference>
<organism evidence="3 4">
    <name type="scientific">Pseudaminobacter soli</name>
    <name type="common">ex Zhang et al. 2022</name>
    <dbReference type="NCBI Taxonomy" id="2831468"/>
    <lineage>
        <taxon>Bacteria</taxon>
        <taxon>Pseudomonadati</taxon>
        <taxon>Pseudomonadota</taxon>
        <taxon>Alphaproteobacteria</taxon>
        <taxon>Hyphomicrobiales</taxon>
        <taxon>Phyllobacteriaceae</taxon>
        <taxon>Pseudaminobacter</taxon>
    </lineage>
</organism>
<dbReference type="CDD" id="cd07814">
    <property type="entry name" value="SRPBCC_CalC_Aha1-like"/>
    <property type="match status" value="1"/>
</dbReference>
<gene>
    <name evidence="3" type="ORF">KEU06_13145</name>
</gene>
<name>A0A942E209_9HYPH</name>
<dbReference type="EMBL" id="JAGWCR010000006">
    <property type="protein sequence ID" value="MBS3649555.1"/>
    <property type="molecule type" value="Genomic_DNA"/>
</dbReference>
<protein>
    <submittedName>
        <fullName evidence="3">SRPBCC domain-containing protein</fullName>
    </submittedName>
</protein>
<dbReference type="InterPro" id="IPR013538">
    <property type="entry name" value="ASHA1/2-like_C"/>
</dbReference>
<evidence type="ECO:0000313" key="4">
    <source>
        <dbReference type="Proteomes" id="UP000680348"/>
    </source>
</evidence>
<reference evidence="3" key="1">
    <citation type="submission" date="2021-04" db="EMBL/GenBank/DDBJ databases">
        <title>Pseudaminobacter soli sp. nov., isolated from paddy soil contaminated by heavy metals.</title>
        <authorList>
            <person name="Zhang K."/>
        </authorList>
    </citation>
    <scope>NUCLEOTIDE SEQUENCE</scope>
    <source>
        <strain evidence="3">19-2017</strain>
    </source>
</reference>
<evidence type="ECO:0000256" key="1">
    <source>
        <dbReference type="ARBA" id="ARBA00006817"/>
    </source>
</evidence>
<proteinExistence type="inferred from homology"/>
<dbReference type="InterPro" id="IPR023393">
    <property type="entry name" value="START-like_dom_sf"/>
</dbReference>
<sequence>MTQTATMTRDIVVEEIFPHTAETIWKALTSGGLIARWLMEPKGFEPVVGNRFTFQTTPAGEWDGAIHCEVLEVVPNRRFAHSWKGGHDGNQGYGSRLDTTVTWTLEPVEGGTRVTLTHAGFELPRNEIAFQNMGGGWKKVVPRLRAIADDLN</sequence>
<accession>A0A942E209</accession>
<evidence type="ECO:0000259" key="2">
    <source>
        <dbReference type="Pfam" id="PF08327"/>
    </source>
</evidence>
<dbReference type="Gene3D" id="3.30.530.20">
    <property type="match status" value="1"/>
</dbReference>
<dbReference type="Proteomes" id="UP000680348">
    <property type="component" value="Unassembled WGS sequence"/>
</dbReference>
<keyword evidence="4" id="KW-1185">Reference proteome</keyword>
<evidence type="ECO:0000313" key="3">
    <source>
        <dbReference type="EMBL" id="MBS3649555.1"/>
    </source>
</evidence>
<comment type="caution">
    <text evidence="3">The sequence shown here is derived from an EMBL/GenBank/DDBJ whole genome shotgun (WGS) entry which is preliminary data.</text>
</comment>
<dbReference type="AlphaFoldDB" id="A0A942E209"/>
<feature type="domain" description="Activator of Hsp90 ATPase homologue 1/2-like C-terminal" evidence="2">
    <location>
        <begin position="19"/>
        <end position="147"/>
    </location>
</feature>
<comment type="similarity">
    <text evidence="1">Belongs to the AHA1 family.</text>
</comment>